<dbReference type="Proteomes" id="UP000593567">
    <property type="component" value="Unassembled WGS sequence"/>
</dbReference>
<dbReference type="AlphaFoldDB" id="A0A7J7IX88"/>
<gene>
    <name evidence="1" type="ORF">EB796_023226</name>
</gene>
<comment type="caution">
    <text evidence="1">The sequence shown here is derived from an EMBL/GenBank/DDBJ whole genome shotgun (WGS) entry which is preliminary data.</text>
</comment>
<evidence type="ECO:0000313" key="1">
    <source>
        <dbReference type="EMBL" id="KAF6018470.1"/>
    </source>
</evidence>
<name>A0A7J7IX88_BUGNE</name>
<reference evidence="1" key="1">
    <citation type="submission" date="2020-06" db="EMBL/GenBank/DDBJ databases">
        <title>Draft genome of Bugula neritina, a colonial animal packing powerful symbionts and potential medicines.</title>
        <authorList>
            <person name="Rayko M."/>
        </authorList>
    </citation>
    <scope>NUCLEOTIDE SEQUENCE [LARGE SCALE GENOMIC DNA]</scope>
    <source>
        <strain evidence="1">Kwan_BN1</strain>
    </source>
</reference>
<sequence>MTELLANVPEISLPTSSWELLGDCFIARSTEITRTFSVTAAYVTVLTGRLASRLMELEYTSVQRANLTAKFDC</sequence>
<accession>A0A7J7IX88</accession>
<proteinExistence type="predicted"/>
<evidence type="ECO:0000313" key="2">
    <source>
        <dbReference type="Proteomes" id="UP000593567"/>
    </source>
</evidence>
<protein>
    <submittedName>
        <fullName evidence="1">Uncharacterized protein</fullName>
    </submittedName>
</protein>
<organism evidence="1 2">
    <name type="scientific">Bugula neritina</name>
    <name type="common">Brown bryozoan</name>
    <name type="synonym">Sertularia neritina</name>
    <dbReference type="NCBI Taxonomy" id="10212"/>
    <lineage>
        <taxon>Eukaryota</taxon>
        <taxon>Metazoa</taxon>
        <taxon>Spiralia</taxon>
        <taxon>Lophotrochozoa</taxon>
        <taxon>Bryozoa</taxon>
        <taxon>Gymnolaemata</taxon>
        <taxon>Cheilostomatida</taxon>
        <taxon>Flustrina</taxon>
        <taxon>Buguloidea</taxon>
        <taxon>Bugulidae</taxon>
        <taxon>Bugula</taxon>
    </lineage>
</organism>
<dbReference type="EMBL" id="VXIV02003308">
    <property type="protein sequence ID" value="KAF6018470.1"/>
    <property type="molecule type" value="Genomic_DNA"/>
</dbReference>
<keyword evidence="2" id="KW-1185">Reference proteome</keyword>